<evidence type="ECO:0000313" key="5">
    <source>
        <dbReference type="EMBL" id="OGC52671.1"/>
    </source>
</evidence>
<dbReference type="STRING" id="1802620.A3D91_03300"/>
<organism evidence="5 6">
    <name type="scientific">candidate division WWE3 bacterium RIFCSPHIGHO2_02_FULL_38_14</name>
    <dbReference type="NCBI Taxonomy" id="1802620"/>
    <lineage>
        <taxon>Bacteria</taxon>
        <taxon>Katanobacteria</taxon>
    </lineage>
</organism>
<dbReference type="Proteomes" id="UP000178127">
    <property type="component" value="Unassembled WGS sequence"/>
</dbReference>
<evidence type="ECO:0000256" key="1">
    <source>
        <dbReference type="ARBA" id="ARBA00001946"/>
    </source>
</evidence>
<proteinExistence type="inferred from homology"/>
<dbReference type="SFLD" id="SFLDS00003">
    <property type="entry name" value="Haloacid_Dehalogenase"/>
    <property type="match status" value="1"/>
</dbReference>
<dbReference type="SUPFAM" id="SSF56784">
    <property type="entry name" value="HAD-like"/>
    <property type="match status" value="1"/>
</dbReference>
<dbReference type="Gene3D" id="1.10.150.240">
    <property type="entry name" value="Putative phosphatase, domain 2"/>
    <property type="match status" value="1"/>
</dbReference>
<dbReference type="SFLD" id="SFLDG01129">
    <property type="entry name" value="C1.5:_HAD__Beta-PGM__Phosphata"/>
    <property type="match status" value="1"/>
</dbReference>
<keyword evidence="3" id="KW-0479">Metal-binding</keyword>
<reference evidence="5 6" key="1">
    <citation type="journal article" date="2016" name="Nat. Commun.">
        <title>Thousands of microbial genomes shed light on interconnected biogeochemical processes in an aquifer system.</title>
        <authorList>
            <person name="Anantharaman K."/>
            <person name="Brown C.T."/>
            <person name="Hug L.A."/>
            <person name="Sharon I."/>
            <person name="Castelle C.J."/>
            <person name="Probst A.J."/>
            <person name="Thomas B.C."/>
            <person name="Singh A."/>
            <person name="Wilkins M.J."/>
            <person name="Karaoz U."/>
            <person name="Brodie E.L."/>
            <person name="Williams K.H."/>
            <person name="Hubbard S.S."/>
            <person name="Banfield J.F."/>
        </authorList>
    </citation>
    <scope>NUCLEOTIDE SEQUENCE [LARGE SCALE GENOMIC DNA]</scope>
</reference>
<dbReference type="InterPro" id="IPR041492">
    <property type="entry name" value="HAD_2"/>
</dbReference>
<dbReference type="PRINTS" id="PR00413">
    <property type="entry name" value="HADHALOGNASE"/>
</dbReference>
<dbReference type="Pfam" id="PF13419">
    <property type="entry name" value="HAD_2"/>
    <property type="match status" value="1"/>
</dbReference>
<evidence type="ECO:0000256" key="3">
    <source>
        <dbReference type="ARBA" id="ARBA00022723"/>
    </source>
</evidence>
<dbReference type="InterPro" id="IPR023214">
    <property type="entry name" value="HAD_sf"/>
</dbReference>
<dbReference type="GO" id="GO:0046872">
    <property type="term" value="F:metal ion binding"/>
    <property type="evidence" value="ECO:0007669"/>
    <property type="project" value="UniProtKB-KW"/>
</dbReference>
<dbReference type="InterPro" id="IPR006439">
    <property type="entry name" value="HAD-SF_hydro_IA"/>
</dbReference>
<dbReference type="GO" id="GO:0003824">
    <property type="term" value="F:catalytic activity"/>
    <property type="evidence" value="ECO:0007669"/>
    <property type="project" value="UniProtKB-ARBA"/>
</dbReference>
<keyword evidence="4" id="KW-0460">Magnesium</keyword>
<dbReference type="InterPro" id="IPR036412">
    <property type="entry name" value="HAD-like_sf"/>
</dbReference>
<dbReference type="InterPro" id="IPR023198">
    <property type="entry name" value="PGP-like_dom2"/>
</dbReference>
<accession>A0A1F4V672</accession>
<dbReference type="NCBIfam" id="TIGR01509">
    <property type="entry name" value="HAD-SF-IA-v3"/>
    <property type="match status" value="1"/>
</dbReference>
<dbReference type="NCBIfam" id="TIGR01549">
    <property type="entry name" value="HAD-SF-IA-v1"/>
    <property type="match status" value="1"/>
</dbReference>
<comment type="cofactor">
    <cofactor evidence="1">
        <name>Mg(2+)</name>
        <dbReference type="ChEBI" id="CHEBI:18420"/>
    </cofactor>
</comment>
<dbReference type="InterPro" id="IPR051600">
    <property type="entry name" value="Beta-PGM-like"/>
</dbReference>
<sequence>MYKNLFLNKQAAFFDLDGTIVDTVPLWKVSVERVLKNFLNFEETFNLMHGASIYTNMGYLIKEHNLETKQSVNELADLVINEFINILQESDLEPRDGFWDFTYELKKQKNLKLALTTNTKKSVAQAVLDKLGISETFDLYVFGDEVSKEKPDPEIYLKTSKTLNVSPRQCIVFEDSIIGCKAALNAGMDVAVIWDGTEEKHEYPDDDKLIEFYPNFSVFVGNLDMDFKEFFNKSVERFKNSPEYQAGTSTGTSASTK</sequence>
<protein>
    <recommendedName>
        <fullName evidence="7">FCP1 homology domain-containing protein</fullName>
    </recommendedName>
</protein>
<evidence type="ECO:0000256" key="4">
    <source>
        <dbReference type="ARBA" id="ARBA00022842"/>
    </source>
</evidence>
<evidence type="ECO:0008006" key="7">
    <source>
        <dbReference type="Google" id="ProtNLM"/>
    </source>
</evidence>
<comment type="caution">
    <text evidence="5">The sequence shown here is derived from an EMBL/GenBank/DDBJ whole genome shotgun (WGS) entry which is preliminary data.</text>
</comment>
<dbReference type="Gene3D" id="3.40.50.1000">
    <property type="entry name" value="HAD superfamily/HAD-like"/>
    <property type="match status" value="1"/>
</dbReference>
<comment type="similarity">
    <text evidence="2">Belongs to the HAD-like hydrolase superfamily. CbbY/CbbZ/Gph/YieH family.</text>
</comment>
<evidence type="ECO:0000256" key="2">
    <source>
        <dbReference type="ARBA" id="ARBA00006171"/>
    </source>
</evidence>
<evidence type="ECO:0000313" key="6">
    <source>
        <dbReference type="Proteomes" id="UP000178127"/>
    </source>
</evidence>
<dbReference type="AlphaFoldDB" id="A0A1F4V672"/>
<dbReference type="PANTHER" id="PTHR46193">
    <property type="entry name" value="6-PHOSPHOGLUCONATE PHOSPHATASE"/>
    <property type="match status" value="1"/>
</dbReference>
<dbReference type="EMBL" id="MEVD01000022">
    <property type="protein sequence ID" value="OGC52671.1"/>
    <property type="molecule type" value="Genomic_DNA"/>
</dbReference>
<dbReference type="SFLD" id="SFLDG01135">
    <property type="entry name" value="C1.5.6:_HAD__Beta-PGM__Phospha"/>
    <property type="match status" value="1"/>
</dbReference>
<dbReference type="PANTHER" id="PTHR46193:SF21">
    <property type="entry name" value="SLL1138 PROTEIN"/>
    <property type="match status" value="1"/>
</dbReference>
<name>A0A1F4V672_UNCKA</name>
<gene>
    <name evidence="5" type="ORF">A3D91_03300</name>
</gene>